<sequence length="228" mass="27052">MKPYSTRNLTHEERIFNYRLSRARRVVESVFGILANRFQVLLTTMQHHHETVRTIVEACCILHNLMRTCFPVLQNRLVDRAQPDGNLQPGAWREGRNLEDTIVVQGPNTASRDGKRQRNLLKHWCNFPTGSVDWQERMGSLQARLWWRHGVVWWWWRRERVRGCLGPRDYRLSFNEREGALVLFLFLDVVGRLHQQQHGPPQFKKQGIGYQFHHREKVCKDGSIKEGY</sequence>
<keyword evidence="5" id="KW-1185">Reference proteome</keyword>
<dbReference type="InterPro" id="IPR027806">
    <property type="entry name" value="HARBI1_dom"/>
</dbReference>
<protein>
    <recommendedName>
        <fullName evidence="3">DDE Tnp4 domain-containing protein</fullName>
    </recommendedName>
</protein>
<proteinExistence type="predicted"/>
<evidence type="ECO:0000256" key="2">
    <source>
        <dbReference type="ARBA" id="ARBA00022723"/>
    </source>
</evidence>
<evidence type="ECO:0000313" key="4">
    <source>
        <dbReference type="EMBL" id="WAR06342.1"/>
    </source>
</evidence>
<evidence type="ECO:0000256" key="1">
    <source>
        <dbReference type="ARBA" id="ARBA00001968"/>
    </source>
</evidence>
<gene>
    <name evidence="4" type="ORF">MAR_021711</name>
</gene>
<accession>A0ABY7EC24</accession>
<comment type="cofactor">
    <cofactor evidence="1">
        <name>a divalent metal cation</name>
        <dbReference type="ChEBI" id="CHEBI:60240"/>
    </cofactor>
</comment>
<dbReference type="Pfam" id="PF13359">
    <property type="entry name" value="DDE_Tnp_4"/>
    <property type="match status" value="1"/>
</dbReference>
<dbReference type="EMBL" id="CP111016">
    <property type="protein sequence ID" value="WAR06342.1"/>
    <property type="molecule type" value="Genomic_DNA"/>
</dbReference>
<evidence type="ECO:0000313" key="5">
    <source>
        <dbReference type="Proteomes" id="UP001164746"/>
    </source>
</evidence>
<evidence type="ECO:0000259" key="3">
    <source>
        <dbReference type="Pfam" id="PF13359"/>
    </source>
</evidence>
<organism evidence="4 5">
    <name type="scientific">Mya arenaria</name>
    <name type="common">Soft-shell clam</name>
    <dbReference type="NCBI Taxonomy" id="6604"/>
    <lineage>
        <taxon>Eukaryota</taxon>
        <taxon>Metazoa</taxon>
        <taxon>Spiralia</taxon>
        <taxon>Lophotrochozoa</taxon>
        <taxon>Mollusca</taxon>
        <taxon>Bivalvia</taxon>
        <taxon>Autobranchia</taxon>
        <taxon>Heteroconchia</taxon>
        <taxon>Euheterodonta</taxon>
        <taxon>Imparidentia</taxon>
        <taxon>Neoheterodontei</taxon>
        <taxon>Myida</taxon>
        <taxon>Myoidea</taxon>
        <taxon>Myidae</taxon>
        <taxon>Mya</taxon>
    </lineage>
</organism>
<keyword evidence="2" id="KW-0479">Metal-binding</keyword>
<reference evidence="4" key="1">
    <citation type="submission" date="2022-11" db="EMBL/GenBank/DDBJ databases">
        <title>Centuries of genome instability and evolution in soft-shell clam transmissible cancer (bioRxiv).</title>
        <authorList>
            <person name="Hart S.F.M."/>
            <person name="Yonemitsu M.A."/>
            <person name="Giersch R.M."/>
            <person name="Beal B.F."/>
            <person name="Arriagada G."/>
            <person name="Davis B.W."/>
            <person name="Ostrander E.A."/>
            <person name="Goff S.P."/>
            <person name="Metzger M.J."/>
        </authorList>
    </citation>
    <scope>NUCLEOTIDE SEQUENCE</scope>
    <source>
        <strain evidence="4">MELC-2E11</strain>
        <tissue evidence="4">Siphon/mantle</tissue>
    </source>
</reference>
<name>A0ABY7EC24_MYAAR</name>
<feature type="domain" description="DDE Tnp4" evidence="3">
    <location>
        <begin position="6"/>
        <end position="64"/>
    </location>
</feature>
<dbReference type="Proteomes" id="UP001164746">
    <property type="component" value="Chromosome 5"/>
</dbReference>